<dbReference type="RefSeq" id="WP_323277342.1">
    <property type="nucleotide sequence ID" value="NZ_JAYGGQ010000001.1"/>
</dbReference>
<feature type="compositionally biased region" description="Basic and acidic residues" evidence="1">
    <location>
        <begin position="174"/>
        <end position="185"/>
    </location>
</feature>
<dbReference type="Proteomes" id="UP001304769">
    <property type="component" value="Unassembled WGS sequence"/>
</dbReference>
<feature type="region of interest" description="Disordered" evidence="1">
    <location>
        <begin position="123"/>
        <end position="168"/>
    </location>
</feature>
<dbReference type="EMBL" id="JAYGGQ010000001">
    <property type="protein sequence ID" value="MEA5453589.1"/>
    <property type="molecule type" value="Genomic_DNA"/>
</dbReference>
<evidence type="ECO:0000256" key="1">
    <source>
        <dbReference type="SAM" id="MobiDB-lite"/>
    </source>
</evidence>
<keyword evidence="3" id="KW-1185">Reference proteome</keyword>
<sequence length="296" mass="32709">MGSGNVKKVFDDWSHLGHREKILLVYMALVSLDKDQPPVYWGGWEQAARAMGLDPGGKAGNAKKLIQRAIAELRNAGAVVSDGRARIGHRARYALALDPAETYVPVVSETDGRAEVQWIAQPRNGQEGDKFVPQEGDKFVPQEGDKFVPKRGTNSYPRGGTEMSPGGVLLHEKKEEKERDEDTRPDPGLSTHLLARDSFSLPELDSDDTSTFNARFDEFWKSYPRKADKGLAKTSYATATTLATHERILGELGALHAALSEDPKHYVPSAATWLATGPWVDEVEARMLEELSRTQQ</sequence>
<evidence type="ECO:0000313" key="2">
    <source>
        <dbReference type="EMBL" id="MEA5453589.1"/>
    </source>
</evidence>
<organism evidence="2 3">
    <name type="scientific">Sinomonas terricola</name>
    <dbReference type="NCBI Taxonomy" id="3110330"/>
    <lineage>
        <taxon>Bacteria</taxon>
        <taxon>Bacillati</taxon>
        <taxon>Actinomycetota</taxon>
        <taxon>Actinomycetes</taxon>
        <taxon>Micrococcales</taxon>
        <taxon>Micrococcaceae</taxon>
        <taxon>Sinomonas</taxon>
    </lineage>
</organism>
<reference evidence="2 3" key="1">
    <citation type="submission" date="2023-12" db="EMBL/GenBank/DDBJ databases">
        <title>Sinomonas terricola sp. nov, isolated from litchi orchard soil in Guangdong, PR China.</title>
        <authorList>
            <person name="Jiaxin W."/>
            <person name="Yang Z."/>
            <person name="Honghui Z."/>
        </authorList>
    </citation>
    <scope>NUCLEOTIDE SEQUENCE [LARGE SCALE GENOMIC DNA]</scope>
    <source>
        <strain evidence="2 3">JGH33</strain>
    </source>
</reference>
<evidence type="ECO:0008006" key="4">
    <source>
        <dbReference type="Google" id="ProtNLM"/>
    </source>
</evidence>
<feature type="region of interest" description="Disordered" evidence="1">
    <location>
        <begin position="174"/>
        <end position="193"/>
    </location>
</feature>
<comment type="caution">
    <text evidence="2">The sequence shown here is derived from an EMBL/GenBank/DDBJ whole genome shotgun (WGS) entry which is preliminary data.</text>
</comment>
<gene>
    <name evidence="2" type="ORF">SPF06_02530</name>
</gene>
<proteinExistence type="predicted"/>
<accession>A0ABU5T1Q4</accession>
<feature type="compositionally biased region" description="Basic and acidic residues" evidence="1">
    <location>
        <begin position="126"/>
        <end position="148"/>
    </location>
</feature>
<evidence type="ECO:0000313" key="3">
    <source>
        <dbReference type="Proteomes" id="UP001304769"/>
    </source>
</evidence>
<name>A0ABU5T1Q4_9MICC</name>
<protein>
    <recommendedName>
        <fullName evidence="4">Helix-turn-helix domain-containing protein</fullName>
    </recommendedName>
</protein>